<evidence type="ECO:0008006" key="4">
    <source>
        <dbReference type="Google" id="ProtNLM"/>
    </source>
</evidence>
<dbReference type="RefSeq" id="WP_073152272.1">
    <property type="nucleotide sequence ID" value="NZ_FQYY01000007.1"/>
</dbReference>
<dbReference type="OrthoDB" id="289051at2"/>
<evidence type="ECO:0000313" key="2">
    <source>
        <dbReference type="EMBL" id="SHJ06117.1"/>
    </source>
</evidence>
<protein>
    <recommendedName>
        <fullName evidence="4">LexA-binding, inner membrane-associated hydrolase</fullName>
    </recommendedName>
</protein>
<evidence type="ECO:0000256" key="1">
    <source>
        <dbReference type="SAM" id="Phobius"/>
    </source>
</evidence>
<accession>A0A1M6G8H5</accession>
<feature type="transmembrane region" description="Helical" evidence="1">
    <location>
        <begin position="30"/>
        <end position="51"/>
    </location>
</feature>
<feature type="transmembrane region" description="Helical" evidence="1">
    <location>
        <begin position="63"/>
        <end position="79"/>
    </location>
</feature>
<dbReference type="AlphaFoldDB" id="A0A1M6G8H5"/>
<dbReference type="EMBL" id="FQYY01000007">
    <property type="protein sequence ID" value="SHJ06117.1"/>
    <property type="molecule type" value="Genomic_DNA"/>
</dbReference>
<name>A0A1M6G8H5_9FLAO</name>
<dbReference type="Proteomes" id="UP000184225">
    <property type="component" value="Unassembled WGS sequence"/>
</dbReference>
<keyword evidence="3" id="KW-1185">Reference proteome</keyword>
<evidence type="ECO:0000313" key="3">
    <source>
        <dbReference type="Proteomes" id="UP000184225"/>
    </source>
</evidence>
<reference evidence="2 3" key="1">
    <citation type="submission" date="2016-11" db="EMBL/GenBank/DDBJ databases">
        <authorList>
            <person name="Jaros S."/>
            <person name="Januszkiewicz K."/>
            <person name="Wedrychowicz H."/>
        </authorList>
    </citation>
    <scope>NUCLEOTIDE SEQUENCE [LARGE SCALE GENOMIC DNA]</scope>
    <source>
        <strain evidence="2 3">DSM 21425</strain>
    </source>
</reference>
<sequence length="108" mass="12723">MLQTFTHYFLHFIAVGLIAYLFDRKNWKKYWLLLIATMLVDADHLLAKPIFEPNRCSINFHPLHSYIAIGFYVLGAIFIQHKIIKIICIGLCFHMFTDAIDCIWNNFS</sequence>
<proteinExistence type="predicted"/>
<gene>
    <name evidence="2" type="ORF">SAMN04488096_107189</name>
</gene>
<keyword evidence="1" id="KW-0812">Transmembrane</keyword>
<keyword evidence="1" id="KW-1133">Transmembrane helix</keyword>
<dbReference type="STRING" id="579105.SAMN04488096_107189"/>
<organism evidence="2 3">
    <name type="scientific">Mesonia phycicola</name>
    <dbReference type="NCBI Taxonomy" id="579105"/>
    <lineage>
        <taxon>Bacteria</taxon>
        <taxon>Pseudomonadati</taxon>
        <taxon>Bacteroidota</taxon>
        <taxon>Flavobacteriia</taxon>
        <taxon>Flavobacteriales</taxon>
        <taxon>Flavobacteriaceae</taxon>
        <taxon>Mesonia</taxon>
    </lineage>
</organism>
<dbReference type="Pfam" id="PF19617">
    <property type="entry name" value="DUF6122"/>
    <property type="match status" value="1"/>
</dbReference>
<dbReference type="InterPro" id="IPR046125">
    <property type="entry name" value="DUF6122"/>
</dbReference>
<feature type="transmembrane region" description="Helical" evidence="1">
    <location>
        <begin position="6"/>
        <end position="23"/>
    </location>
</feature>
<keyword evidence="1" id="KW-0472">Membrane</keyword>